<evidence type="ECO:0000256" key="4">
    <source>
        <dbReference type="ARBA" id="ARBA00023239"/>
    </source>
</evidence>
<evidence type="ECO:0000256" key="8">
    <source>
        <dbReference type="RuleBase" id="RU000607"/>
    </source>
</evidence>
<dbReference type="RefSeq" id="WP_244924585.1">
    <property type="nucleotide sequence ID" value="NZ_UYIO01000001.1"/>
</dbReference>
<evidence type="ECO:0000256" key="3">
    <source>
        <dbReference type="ARBA" id="ARBA00023133"/>
    </source>
</evidence>
<keyword evidence="3 7" id="KW-0350">Heme biosynthesis</keyword>
<dbReference type="InterPro" id="IPR033644">
    <property type="entry name" value="Ferrochelatase_C"/>
</dbReference>
<dbReference type="Pfam" id="PF00762">
    <property type="entry name" value="Ferrochelatase"/>
    <property type="match status" value="1"/>
</dbReference>
<evidence type="ECO:0000313" key="10">
    <source>
        <dbReference type="EMBL" id="VDG77244.1"/>
    </source>
</evidence>
<dbReference type="NCBIfam" id="TIGR00109">
    <property type="entry name" value="hemH"/>
    <property type="match status" value="1"/>
</dbReference>
<keyword evidence="5 7" id="KW-0627">Porphyrin biosynthesis</keyword>
<feature type="region of interest" description="Disordered" evidence="9">
    <location>
        <begin position="1"/>
        <end position="65"/>
    </location>
</feature>
<feature type="compositionally biased region" description="Low complexity" evidence="9">
    <location>
        <begin position="37"/>
        <end position="60"/>
    </location>
</feature>
<evidence type="ECO:0000256" key="9">
    <source>
        <dbReference type="SAM" id="MobiDB-lite"/>
    </source>
</evidence>
<dbReference type="Proteomes" id="UP000269974">
    <property type="component" value="Unassembled WGS sequence"/>
</dbReference>
<evidence type="ECO:0000256" key="6">
    <source>
        <dbReference type="ARBA" id="ARBA00024536"/>
    </source>
</evidence>
<name>A0A7Z9C974_9ACTO</name>
<dbReference type="PANTHER" id="PTHR11108:SF1">
    <property type="entry name" value="FERROCHELATASE, MITOCHONDRIAL"/>
    <property type="match status" value="1"/>
</dbReference>
<comment type="pathway">
    <text evidence="1 7 8">Porphyrin-containing compound metabolism; protoheme biosynthesis.</text>
</comment>
<proteinExistence type="inferred from homology"/>
<dbReference type="Gene3D" id="3.40.50.1400">
    <property type="match status" value="2"/>
</dbReference>
<evidence type="ECO:0000256" key="7">
    <source>
        <dbReference type="HAMAP-Rule" id="MF_00323"/>
    </source>
</evidence>
<evidence type="ECO:0000313" key="11">
    <source>
        <dbReference type="Proteomes" id="UP000269974"/>
    </source>
</evidence>
<dbReference type="HAMAP" id="MF_00323">
    <property type="entry name" value="Ferrochelatase"/>
    <property type="match status" value="1"/>
</dbReference>
<dbReference type="GO" id="GO:0046872">
    <property type="term" value="F:metal ion binding"/>
    <property type="evidence" value="ECO:0007669"/>
    <property type="project" value="UniProtKB-UniRule"/>
</dbReference>
<keyword evidence="7 8" id="KW-0963">Cytoplasm</keyword>
<feature type="binding site" evidence="7">
    <location>
        <position position="271"/>
    </location>
    <ligand>
        <name>Fe(2+)</name>
        <dbReference type="ChEBI" id="CHEBI:29033"/>
    </ligand>
</feature>
<keyword evidence="7" id="KW-0479">Metal-binding</keyword>
<feature type="binding site" evidence="7">
    <location>
        <position position="352"/>
    </location>
    <ligand>
        <name>Fe(2+)</name>
        <dbReference type="ChEBI" id="CHEBI:29033"/>
    </ligand>
</feature>
<comment type="similarity">
    <text evidence="7 8">Belongs to the ferrochelatase family.</text>
</comment>
<accession>A0A7Z9C974</accession>
<dbReference type="EC" id="4.99.1.9" evidence="7"/>
<feature type="compositionally biased region" description="Polar residues" evidence="9">
    <location>
        <begin position="1"/>
        <end position="21"/>
    </location>
</feature>
<comment type="caution">
    <text evidence="10">The sequence shown here is derived from an EMBL/GenBank/DDBJ whole genome shotgun (WGS) entry which is preliminary data.</text>
</comment>
<dbReference type="UniPathway" id="UPA00252"/>
<dbReference type="SUPFAM" id="SSF53800">
    <property type="entry name" value="Chelatase"/>
    <property type="match status" value="1"/>
</dbReference>
<comment type="caution">
    <text evidence="7">Lacks conserved residue(s) required for the propagation of feature annotation.</text>
</comment>
<dbReference type="CDD" id="cd03411">
    <property type="entry name" value="Ferrochelatase_N"/>
    <property type="match status" value="1"/>
</dbReference>
<dbReference type="PROSITE" id="PS00534">
    <property type="entry name" value="FERROCHELATASE"/>
    <property type="match status" value="1"/>
</dbReference>
<evidence type="ECO:0000256" key="2">
    <source>
        <dbReference type="ARBA" id="ARBA00023004"/>
    </source>
</evidence>
<dbReference type="InterPro" id="IPR001015">
    <property type="entry name" value="Ferrochelatase"/>
</dbReference>
<protein>
    <recommendedName>
        <fullName evidence="7">Coproporphyrin III ferrochelatase</fullName>
        <ecNumber evidence="7">4.99.1.9</ecNumber>
    </recommendedName>
</protein>
<dbReference type="PANTHER" id="PTHR11108">
    <property type="entry name" value="FERROCHELATASE"/>
    <property type="match status" value="1"/>
</dbReference>
<organism evidence="10 11">
    <name type="scientific">Actinobaculum suis</name>
    <dbReference type="NCBI Taxonomy" id="1657"/>
    <lineage>
        <taxon>Bacteria</taxon>
        <taxon>Bacillati</taxon>
        <taxon>Actinomycetota</taxon>
        <taxon>Actinomycetes</taxon>
        <taxon>Actinomycetales</taxon>
        <taxon>Actinomycetaceae</taxon>
        <taxon>Actinobaculum</taxon>
    </lineage>
</organism>
<dbReference type="EMBL" id="UYIO01000001">
    <property type="protein sequence ID" value="VDG77244.1"/>
    <property type="molecule type" value="Genomic_DNA"/>
</dbReference>
<dbReference type="InterPro" id="IPR033659">
    <property type="entry name" value="Ferrochelatase_N"/>
</dbReference>
<sequence>MATGNSSTAPDSASTESTSKGLASAESAGMDLPGTDSPSAEPASSEPANSEPASDASPAPQDLLCPDFDPALPTVLIGHLGSPKEPTAAAVRPFLREFLSDRRVIEMPPAVWQPILRGIVLRTRPANSADLYRQIWDAAGPGTGSPLIYWAEAQRAALAEKFAGTANIVTAFCYTAPRIGAVLEAIYQAGGRQVFVLPPYPQYSASSSAPVTDRVARWMLSARDQMEIRTNRSFPTTELYISALANAIESLWEECGRPNFAAGERLLLSFHSIPEEMREAGDPYVSECQATASALATCLGLAPRDMLVTYQSVFGPAQWVGPATIDTVKELGARGVSRLDVVCPGFLTDCLETVQEINILNRLAFQGLGGGDFFYIPWANNSPGCVEMLTAQIRRGIAGW</sequence>
<dbReference type="InterPro" id="IPR019772">
    <property type="entry name" value="Ferrochelatase_AS"/>
</dbReference>
<dbReference type="AlphaFoldDB" id="A0A7Z9C974"/>
<gene>
    <name evidence="10" type="primary">hemH_2</name>
    <name evidence="7" type="synonym">cpfC</name>
    <name evidence="10" type="ORF">NCTC10327_01858</name>
</gene>
<comment type="function">
    <text evidence="7 8">Involved in coproporphyrin-dependent heme b biosynthesis. Catalyzes the insertion of ferrous iron into coproporphyrin III to form Fe-coproporphyrin III.</text>
</comment>
<comment type="subcellular location">
    <subcellularLocation>
        <location evidence="7 8">Cytoplasm</location>
    </subcellularLocation>
</comment>
<dbReference type="GO" id="GO:0006783">
    <property type="term" value="P:heme biosynthetic process"/>
    <property type="evidence" value="ECO:0007669"/>
    <property type="project" value="UniProtKB-UniRule"/>
</dbReference>
<dbReference type="GO" id="GO:0005737">
    <property type="term" value="C:cytoplasm"/>
    <property type="evidence" value="ECO:0007669"/>
    <property type="project" value="UniProtKB-SubCell"/>
</dbReference>
<dbReference type="CDD" id="cd00419">
    <property type="entry name" value="Ferrochelatase_C"/>
    <property type="match status" value="1"/>
</dbReference>
<dbReference type="GO" id="GO:0004325">
    <property type="term" value="F:ferrochelatase activity"/>
    <property type="evidence" value="ECO:0007669"/>
    <property type="project" value="UniProtKB-UniRule"/>
</dbReference>
<keyword evidence="4 7" id="KW-0456">Lyase</keyword>
<comment type="catalytic activity">
    <reaction evidence="6">
        <text>Fe-coproporphyrin III + 2 H(+) = coproporphyrin III + Fe(2+)</text>
        <dbReference type="Rhea" id="RHEA:49572"/>
        <dbReference type="ChEBI" id="CHEBI:15378"/>
        <dbReference type="ChEBI" id="CHEBI:29033"/>
        <dbReference type="ChEBI" id="CHEBI:68438"/>
        <dbReference type="ChEBI" id="CHEBI:131725"/>
        <dbReference type="EC" id="4.99.1.9"/>
    </reaction>
    <physiologicalReaction direction="right-to-left" evidence="6">
        <dbReference type="Rhea" id="RHEA:49574"/>
    </physiologicalReaction>
</comment>
<evidence type="ECO:0000256" key="5">
    <source>
        <dbReference type="ARBA" id="ARBA00023244"/>
    </source>
</evidence>
<keyword evidence="2 7" id="KW-0408">Iron</keyword>
<evidence type="ECO:0000256" key="1">
    <source>
        <dbReference type="ARBA" id="ARBA00004744"/>
    </source>
</evidence>
<reference evidence="10 11" key="1">
    <citation type="submission" date="2018-11" db="EMBL/GenBank/DDBJ databases">
        <authorList>
            <consortium name="Pathogen Informatics"/>
        </authorList>
    </citation>
    <scope>NUCLEOTIDE SEQUENCE [LARGE SCALE GENOMIC DNA]</scope>
    <source>
        <strain evidence="10 11">NCTC10327</strain>
    </source>
</reference>